<dbReference type="EMBL" id="CP058627">
    <property type="protein sequence ID" value="QLG87248.1"/>
    <property type="molecule type" value="Genomic_DNA"/>
</dbReference>
<protein>
    <submittedName>
        <fullName evidence="1">DUF2789 domain-containing protein</fullName>
    </submittedName>
</protein>
<reference evidence="1 2" key="1">
    <citation type="submission" date="2020-07" db="EMBL/GenBank/DDBJ databases">
        <title>Complete genome sequence of Chitinibacter sp. 2T18.</title>
        <authorList>
            <person name="Bae J.-W."/>
            <person name="Choi J.-W."/>
        </authorList>
    </citation>
    <scope>NUCLEOTIDE SEQUENCE [LARGE SCALE GENOMIC DNA]</scope>
    <source>
        <strain evidence="1 2">2T18</strain>
    </source>
</reference>
<dbReference type="AlphaFoldDB" id="A0A7H9BGB1"/>
<organism evidence="1 2">
    <name type="scientific">Chitinibacter bivalviorum</name>
    <dbReference type="NCBI Taxonomy" id="2739434"/>
    <lineage>
        <taxon>Bacteria</taxon>
        <taxon>Pseudomonadati</taxon>
        <taxon>Pseudomonadota</taxon>
        <taxon>Betaproteobacteria</taxon>
        <taxon>Neisseriales</taxon>
        <taxon>Chitinibacteraceae</taxon>
        <taxon>Chitinibacter</taxon>
    </lineage>
</organism>
<dbReference type="Gene3D" id="1.10.10.1130">
    <property type="entry name" value="Uncharacterised protein PF10982, DUF2789"/>
    <property type="match status" value="1"/>
</dbReference>
<proteinExistence type="predicted"/>
<dbReference type="KEGG" id="chiz:HQ393_02715"/>
<evidence type="ECO:0000313" key="2">
    <source>
        <dbReference type="Proteomes" id="UP000509597"/>
    </source>
</evidence>
<name>A0A7H9BGB1_9NEIS</name>
<keyword evidence="2" id="KW-1185">Reference proteome</keyword>
<dbReference type="RefSeq" id="WP_179357332.1">
    <property type="nucleotide sequence ID" value="NZ_CP058627.1"/>
</dbReference>
<dbReference type="InterPro" id="IPR038086">
    <property type="entry name" value="DUF2789_sf"/>
</dbReference>
<gene>
    <name evidence="1" type="ORF">HQ393_02715</name>
</gene>
<dbReference type="Proteomes" id="UP000509597">
    <property type="component" value="Chromosome"/>
</dbReference>
<accession>A0A7H9BGB1</accession>
<sequence length="80" mass="9079">MENPVHSMANLFSQLGLASSNDAMTLFVRLHTLSPTIELEKAPFWSPSQIAFLLEARADDSDWSELVDQLDVMLHQPTWH</sequence>
<dbReference type="Pfam" id="PF10982">
    <property type="entry name" value="DUF2789"/>
    <property type="match status" value="1"/>
</dbReference>
<dbReference type="InterPro" id="IPR021250">
    <property type="entry name" value="DUF2789"/>
</dbReference>
<evidence type="ECO:0000313" key="1">
    <source>
        <dbReference type="EMBL" id="QLG87248.1"/>
    </source>
</evidence>